<keyword evidence="1" id="KW-1133">Transmembrane helix</keyword>
<evidence type="ECO:0000256" key="1">
    <source>
        <dbReference type="SAM" id="Phobius"/>
    </source>
</evidence>
<keyword evidence="1" id="KW-0812">Transmembrane</keyword>
<gene>
    <name evidence="2" type="ORF">Naga_100417g6</name>
</gene>
<organism evidence="2 3">
    <name type="scientific">Nannochloropsis gaditana</name>
    <dbReference type="NCBI Taxonomy" id="72520"/>
    <lineage>
        <taxon>Eukaryota</taxon>
        <taxon>Sar</taxon>
        <taxon>Stramenopiles</taxon>
        <taxon>Ochrophyta</taxon>
        <taxon>Eustigmatophyceae</taxon>
        <taxon>Eustigmatales</taxon>
        <taxon>Monodopsidaceae</taxon>
        <taxon>Nannochloropsis</taxon>
    </lineage>
</organism>
<name>W7THE8_9STRA</name>
<accession>W7THE8</accession>
<dbReference type="Proteomes" id="UP000019335">
    <property type="component" value="Unassembled WGS sequence"/>
</dbReference>
<dbReference type="EMBL" id="AZIL01003128">
    <property type="protein sequence ID" value="EWM20389.1"/>
    <property type="molecule type" value="Genomic_DNA"/>
</dbReference>
<protein>
    <submittedName>
        <fullName evidence="2">Uncharacterized protein</fullName>
    </submittedName>
</protein>
<dbReference type="AlphaFoldDB" id="W7THE8"/>
<keyword evidence="1" id="KW-0472">Membrane</keyword>
<evidence type="ECO:0000313" key="3">
    <source>
        <dbReference type="Proteomes" id="UP000019335"/>
    </source>
</evidence>
<reference evidence="2 3" key="1">
    <citation type="journal article" date="2014" name="Mol. Plant">
        <title>Chromosome Scale Genome Assembly and Transcriptome Profiling of Nannochloropsis gaditana in Nitrogen Depletion.</title>
        <authorList>
            <person name="Corteggiani Carpinelli E."/>
            <person name="Telatin A."/>
            <person name="Vitulo N."/>
            <person name="Forcato C."/>
            <person name="D'Angelo M."/>
            <person name="Schiavon R."/>
            <person name="Vezzi A."/>
            <person name="Giacometti G.M."/>
            <person name="Morosinotto T."/>
            <person name="Valle G."/>
        </authorList>
    </citation>
    <scope>NUCLEOTIDE SEQUENCE [LARGE SCALE GENOMIC DNA]</scope>
    <source>
        <strain evidence="2 3">B-31</strain>
    </source>
</reference>
<evidence type="ECO:0000313" key="2">
    <source>
        <dbReference type="EMBL" id="EWM20389.1"/>
    </source>
</evidence>
<keyword evidence="3" id="KW-1185">Reference proteome</keyword>
<proteinExistence type="predicted"/>
<feature type="transmembrane region" description="Helical" evidence="1">
    <location>
        <begin position="12"/>
        <end position="32"/>
    </location>
</feature>
<comment type="caution">
    <text evidence="2">The sequence shown here is derived from an EMBL/GenBank/DDBJ whole genome shotgun (WGS) entry which is preliminary data.</text>
</comment>
<sequence length="95" mass="11104">MDPTICIMMCCSLLYHVMVCVHLIILYVILLYDNRTGVDQCLQLSVVLVVLVQDSWLNRLGYILRKNSNCTEELIGYWITFDIWFVYSHQVMGPN</sequence>